<evidence type="ECO:0000256" key="1">
    <source>
        <dbReference type="SAM" id="MobiDB-lite"/>
    </source>
</evidence>
<feature type="region of interest" description="Disordered" evidence="1">
    <location>
        <begin position="271"/>
        <end position="291"/>
    </location>
</feature>
<feature type="non-terminal residue" evidence="2">
    <location>
        <position position="291"/>
    </location>
</feature>
<accession>X6NJM7</accession>
<evidence type="ECO:0000313" key="3">
    <source>
        <dbReference type="Proteomes" id="UP000023152"/>
    </source>
</evidence>
<dbReference type="Proteomes" id="UP000023152">
    <property type="component" value="Unassembled WGS sequence"/>
</dbReference>
<dbReference type="AlphaFoldDB" id="X6NJM7"/>
<gene>
    <name evidence="2" type="ORF">RFI_10627</name>
</gene>
<proteinExistence type="predicted"/>
<keyword evidence="3" id="KW-1185">Reference proteome</keyword>
<organism evidence="2 3">
    <name type="scientific">Reticulomyxa filosa</name>
    <dbReference type="NCBI Taxonomy" id="46433"/>
    <lineage>
        <taxon>Eukaryota</taxon>
        <taxon>Sar</taxon>
        <taxon>Rhizaria</taxon>
        <taxon>Retaria</taxon>
        <taxon>Foraminifera</taxon>
        <taxon>Monothalamids</taxon>
        <taxon>Reticulomyxidae</taxon>
        <taxon>Reticulomyxa</taxon>
    </lineage>
</organism>
<feature type="compositionally biased region" description="Polar residues" evidence="1">
    <location>
        <begin position="271"/>
        <end position="285"/>
    </location>
</feature>
<comment type="caution">
    <text evidence="2">The sequence shown here is derived from an EMBL/GenBank/DDBJ whole genome shotgun (WGS) entry which is preliminary data.</text>
</comment>
<dbReference type="EMBL" id="ASPP01007830">
    <property type="protein sequence ID" value="ETO26510.1"/>
    <property type="molecule type" value="Genomic_DNA"/>
</dbReference>
<name>X6NJM7_RETFI</name>
<reference evidence="2 3" key="1">
    <citation type="journal article" date="2013" name="Curr. Biol.">
        <title>The Genome of the Foraminiferan Reticulomyxa filosa.</title>
        <authorList>
            <person name="Glockner G."/>
            <person name="Hulsmann N."/>
            <person name="Schleicher M."/>
            <person name="Noegel A.A."/>
            <person name="Eichinger L."/>
            <person name="Gallinger C."/>
            <person name="Pawlowski J."/>
            <person name="Sierra R."/>
            <person name="Euteneuer U."/>
            <person name="Pillet L."/>
            <person name="Moustafa A."/>
            <person name="Platzer M."/>
            <person name="Groth M."/>
            <person name="Szafranski K."/>
            <person name="Schliwa M."/>
        </authorList>
    </citation>
    <scope>NUCLEOTIDE SEQUENCE [LARGE SCALE GENOMIC DNA]</scope>
</reference>
<evidence type="ECO:0000313" key="2">
    <source>
        <dbReference type="EMBL" id="ETO26510.1"/>
    </source>
</evidence>
<protein>
    <submittedName>
        <fullName evidence="2">Uncharacterized protein</fullName>
    </submittedName>
</protein>
<sequence length="291" mass="33416">MLIFVRTHRVYDITHDTVMEMLSKICSSRQGEGLADLSVQVVLTMMDLLENEVVTKEDNVNASVNVKTIELEKNWVQTWQKESKYRNELWKEASKLIPKQLTSLKMLTPSQTRLLLRLYYQDQSQSHVSHTDHSKQNLSDCIDPSHHTVHSLQTNIESASTLLSDYVKQFTVDEHRVLTSVIGDKKMWLAFLDLYCRSTPEARFLQYAKLVFRFVNYYLAKPLCLPQLVTVIEVFLSFSIASNFNPDLVLPIVFTTSTAAIIAKAINTSDQSPESTSYFDQSKQSDNCRHL</sequence>